<dbReference type="Gene3D" id="3.40.50.2300">
    <property type="match status" value="1"/>
</dbReference>
<proteinExistence type="inferred from homology"/>
<evidence type="ECO:0000256" key="8">
    <source>
        <dbReference type="PROSITE-ProRule" id="PRU00169"/>
    </source>
</evidence>
<dbReference type="InterPro" id="IPR011006">
    <property type="entry name" value="CheY-like_superfamily"/>
</dbReference>
<dbReference type="CDD" id="cd17582">
    <property type="entry name" value="psREC_PRR"/>
    <property type="match status" value="1"/>
</dbReference>
<dbReference type="Pfam" id="PF00072">
    <property type="entry name" value="Response_reg"/>
    <property type="match status" value="1"/>
</dbReference>
<protein>
    <recommendedName>
        <fullName evidence="10">Response regulatory domain-containing protein</fullName>
    </recommendedName>
</protein>
<dbReference type="EMBL" id="CAMAPF010000104">
    <property type="protein sequence ID" value="CAH9099034.1"/>
    <property type="molecule type" value="Genomic_DNA"/>
</dbReference>
<evidence type="ECO:0000256" key="6">
    <source>
        <dbReference type="ARBA" id="ARBA00023163"/>
    </source>
</evidence>
<evidence type="ECO:0000259" key="10">
    <source>
        <dbReference type="PROSITE" id="PS50110"/>
    </source>
</evidence>
<organism evidence="11 12">
    <name type="scientific">Cuscuta epithymum</name>
    <dbReference type="NCBI Taxonomy" id="186058"/>
    <lineage>
        <taxon>Eukaryota</taxon>
        <taxon>Viridiplantae</taxon>
        <taxon>Streptophyta</taxon>
        <taxon>Embryophyta</taxon>
        <taxon>Tracheophyta</taxon>
        <taxon>Spermatophyta</taxon>
        <taxon>Magnoliopsida</taxon>
        <taxon>eudicotyledons</taxon>
        <taxon>Gunneridae</taxon>
        <taxon>Pentapetalae</taxon>
        <taxon>asterids</taxon>
        <taxon>lamiids</taxon>
        <taxon>Solanales</taxon>
        <taxon>Convolvulaceae</taxon>
        <taxon>Cuscuteae</taxon>
        <taxon>Cuscuta</taxon>
        <taxon>Cuscuta subgen. Cuscuta</taxon>
    </lineage>
</organism>
<dbReference type="FunFam" id="3.40.50.2300:FF:000214">
    <property type="entry name" value="Two-component response regulator-like PRR37"/>
    <property type="match status" value="1"/>
</dbReference>
<evidence type="ECO:0000256" key="1">
    <source>
        <dbReference type="ARBA" id="ARBA00004123"/>
    </source>
</evidence>
<dbReference type="PANTHER" id="PTHR43874:SF125">
    <property type="entry name" value="TWO-COMPONENT RESPONSE REGULATOR-LIKE APRR7"/>
    <property type="match status" value="1"/>
</dbReference>
<dbReference type="PROSITE" id="PS50110">
    <property type="entry name" value="RESPONSE_REGULATORY"/>
    <property type="match status" value="1"/>
</dbReference>
<sequence>MSEGAKELADEDDRNKVEIEIESEGRRSKIVDDKMKVKSIIGDVNDAALQGQGDLPVQPQRLQSPGGHINWEKFLHISSIKVLLVESDDSTRQIVTALLRKCNYEVIVAANGLQAWKVLEELTNHIDLVLAELEMPCVSGMGLLCKIMSHKTRKNLPVIMMSSRDSMGLVVKCLSKGAVDFLVKPVRKNELKNLWQHVWRRCQSSSGSGSETGTKPQDSVDSKSVEKQENKNGINGGDSNGSGSSNIGNDGAAPQPTSNHEHFEDNHENHNTCASGGNHHYGQNGKTEKGGSGDACGSGFPGHRMDPNKLAKRQAALTRFLQKKRRRWFTPHG</sequence>
<evidence type="ECO:0000256" key="3">
    <source>
        <dbReference type="ARBA" id="ARBA00023012"/>
    </source>
</evidence>
<comment type="caution">
    <text evidence="11">The sequence shown here is derived from an EMBL/GenBank/DDBJ whole genome shotgun (WGS) entry which is preliminary data.</text>
</comment>
<accession>A0AAV0DHL5</accession>
<evidence type="ECO:0000256" key="2">
    <source>
        <dbReference type="ARBA" id="ARBA00010330"/>
    </source>
</evidence>
<evidence type="ECO:0000313" key="11">
    <source>
        <dbReference type="EMBL" id="CAH9099034.1"/>
    </source>
</evidence>
<keyword evidence="6" id="KW-0804">Transcription</keyword>
<comment type="caution">
    <text evidence="8">Lacks conserved residue(s) required for the propagation of feature annotation.</text>
</comment>
<comment type="subcellular location">
    <subcellularLocation>
        <location evidence="1">Nucleus</location>
    </subcellularLocation>
</comment>
<dbReference type="GO" id="GO:0007623">
    <property type="term" value="P:circadian rhythm"/>
    <property type="evidence" value="ECO:0007669"/>
    <property type="project" value="UniProtKB-ARBA"/>
</dbReference>
<gene>
    <name evidence="11" type="ORF">CEPIT_LOCUS14714</name>
</gene>
<dbReference type="PANTHER" id="PTHR43874">
    <property type="entry name" value="TWO-COMPONENT RESPONSE REGULATOR"/>
    <property type="match status" value="1"/>
</dbReference>
<keyword evidence="4" id="KW-0805">Transcription regulation</keyword>
<evidence type="ECO:0000256" key="4">
    <source>
        <dbReference type="ARBA" id="ARBA00023015"/>
    </source>
</evidence>
<evidence type="ECO:0000256" key="5">
    <source>
        <dbReference type="ARBA" id="ARBA00023108"/>
    </source>
</evidence>
<feature type="compositionally biased region" description="Basic and acidic residues" evidence="9">
    <location>
        <begin position="218"/>
        <end position="230"/>
    </location>
</feature>
<dbReference type="GO" id="GO:0010017">
    <property type="term" value="P:red or far-red light signaling pathway"/>
    <property type="evidence" value="ECO:0007669"/>
    <property type="project" value="UniProtKB-ARBA"/>
</dbReference>
<dbReference type="GO" id="GO:0005634">
    <property type="term" value="C:nucleus"/>
    <property type="evidence" value="ECO:0007669"/>
    <property type="project" value="UniProtKB-SubCell"/>
</dbReference>
<feature type="region of interest" description="Disordered" evidence="9">
    <location>
        <begin position="203"/>
        <end position="309"/>
    </location>
</feature>
<keyword evidence="3" id="KW-0902">Two-component regulatory system</keyword>
<dbReference type="AlphaFoldDB" id="A0AAV0DHL5"/>
<dbReference type="Proteomes" id="UP001152523">
    <property type="component" value="Unassembled WGS sequence"/>
</dbReference>
<feature type="compositionally biased region" description="Low complexity" evidence="9">
    <location>
        <begin position="241"/>
        <end position="251"/>
    </location>
</feature>
<dbReference type="GO" id="GO:0045892">
    <property type="term" value="P:negative regulation of DNA-templated transcription"/>
    <property type="evidence" value="ECO:0007669"/>
    <property type="project" value="UniProtKB-ARBA"/>
</dbReference>
<comment type="similarity">
    <text evidence="2">Belongs to the ARR-like family.</text>
</comment>
<dbReference type="SMART" id="SM00448">
    <property type="entry name" value="REC"/>
    <property type="match status" value="1"/>
</dbReference>
<dbReference type="SUPFAM" id="SSF52172">
    <property type="entry name" value="CheY-like"/>
    <property type="match status" value="1"/>
</dbReference>
<keyword evidence="7" id="KW-0539">Nucleus</keyword>
<keyword evidence="5" id="KW-0090">Biological rhythms</keyword>
<dbReference type="InterPro" id="IPR001789">
    <property type="entry name" value="Sig_transdc_resp-reg_receiver"/>
</dbReference>
<evidence type="ECO:0000256" key="9">
    <source>
        <dbReference type="SAM" id="MobiDB-lite"/>
    </source>
</evidence>
<dbReference type="GO" id="GO:0000160">
    <property type="term" value="P:phosphorelay signal transduction system"/>
    <property type="evidence" value="ECO:0007669"/>
    <property type="project" value="UniProtKB-KW"/>
</dbReference>
<feature type="domain" description="Response regulatory" evidence="10">
    <location>
        <begin position="81"/>
        <end position="199"/>
    </location>
</feature>
<reference evidence="11" key="1">
    <citation type="submission" date="2022-07" db="EMBL/GenBank/DDBJ databases">
        <authorList>
            <person name="Macas J."/>
            <person name="Novak P."/>
            <person name="Neumann P."/>
        </authorList>
    </citation>
    <scope>NUCLEOTIDE SEQUENCE</scope>
</reference>
<dbReference type="InterPro" id="IPR045279">
    <property type="entry name" value="ARR-like"/>
</dbReference>
<feature type="compositionally biased region" description="Basic and acidic residues" evidence="9">
    <location>
        <begin position="259"/>
        <end position="270"/>
    </location>
</feature>
<evidence type="ECO:0000256" key="7">
    <source>
        <dbReference type="ARBA" id="ARBA00023242"/>
    </source>
</evidence>
<dbReference type="GO" id="GO:0009736">
    <property type="term" value="P:cytokinin-activated signaling pathway"/>
    <property type="evidence" value="ECO:0007669"/>
    <property type="project" value="InterPro"/>
</dbReference>
<keyword evidence="12" id="KW-1185">Reference proteome</keyword>
<name>A0AAV0DHL5_9ASTE</name>
<evidence type="ECO:0000313" key="12">
    <source>
        <dbReference type="Proteomes" id="UP001152523"/>
    </source>
</evidence>